<comment type="caution">
    <text evidence="8">The sequence shown here is derived from an EMBL/GenBank/DDBJ whole genome shotgun (WGS) entry which is preliminary data.</text>
</comment>
<keyword evidence="4" id="KW-0520">NAD</keyword>
<accession>A0A8X8IEQ0</accession>
<evidence type="ECO:0000313" key="9">
    <source>
        <dbReference type="Proteomes" id="UP000198711"/>
    </source>
</evidence>
<dbReference type="CDD" id="cd05214">
    <property type="entry name" value="GAPDH_I_N"/>
    <property type="match status" value="1"/>
</dbReference>
<dbReference type="PANTHER" id="PTHR43148">
    <property type="entry name" value="GLYCERALDEHYDE-3-PHOSPHATE DEHYDROGENASE 2"/>
    <property type="match status" value="1"/>
</dbReference>
<dbReference type="InterPro" id="IPR036291">
    <property type="entry name" value="NAD(P)-bd_dom_sf"/>
</dbReference>
<evidence type="ECO:0000313" key="8">
    <source>
        <dbReference type="EMBL" id="SDW20464.1"/>
    </source>
</evidence>
<evidence type="ECO:0000256" key="1">
    <source>
        <dbReference type="ARBA" id="ARBA00011881"/>
    </source>
</evidence>
<feature type="active site" description="Nucleophile" evidence="3">
    <location>
        <position position="149"/>
    </location>
</feature>
<evidence type="ECO:0000256" key="5">
    <source>
        <dbReference type="PIRSR" id="PIRSR000149-4"/>
    </source>
</evidence>
<keyword evidence="9" id="KW-1185">Reference proteome</keyword>
<evidence type="ECO:0000256" key="2">
    <source>
        <dbReference type="ARBA" id="ARBA00023002"/>
    </source>
</evidence>
<name>A0A8X8IEQ0_9BACT</name>
<protein>
    <submittedName>
        <fullName evidence="8">Glyceraldehyde 3-phosphate dehydrogenase</fullName>
    </submittedName>
</protein>
<reference evidence="8 9" key="1">
    <citation type="submission" date="2016-10" db="EMBL/GenBank/DDBJ databases">
        <authorList>
            <person name="Varghese N."/>
            <person name="Submissions S."/>
        </authorList>
    </citation>
    <scope>NUCLEOTIDE SEQUENCE [LARGE SCALE GENOMIC DNA]</scope>
    <source>
        <strain evidence="8 9">DSM 25353</strain>
    </source>
</reference>
<gene>
    <name evidence="8" type="ORF">SAMN05444410_101506</name>
</gene>
<dbReference type="PIRSF" id="PIRSF000149">
    <property type="entry name" value="GAP_DH"/>
    <property type="match status" value="1"/>
</dbReference>
<feature type="binding site" evidence="4">
    <location>
        <position position="32"/>
    </location>
    <ligand>
        <name>NAD(+)</name>
        <dbReference type="ChEBI" id="CHEBI:57540"/>
    </ligand>
</feature>
<evidence type="ECO:0000256" key="3">
    <source>
        <dbReference type="PIRSR" id="PIRSR000149-1"/>
    </source>
</evidence>
<keyword evidence="2" id="KW-0560">Oxidoreductase</keyword>
<dbReference type="InterPro" id="IPR020828">
    <property type="entry name" value="GlycerAld_3-P_DH_NAD(P)-bd"/>
</dbReference>
<dbReference type="Gene3D" id="3.40.50.720">
    <property type="entry name" value="NAD(P)-binding Rossmann-like Domain"/>
    <property type="match status" value="1"/>
</dbReference>
<keyword evidence="4" id="KW-0547">Nucleotide-binding</keyword>
<dbReference type="SMART" id="SM00846">
    <property type="entry name" value="Gp_dh_N"/>
    <property type="match status" value="1"/>
</dbReference>
<dbReference type="AlphaFoldDB" id="A0A8X8IEQ0"/>
<feature type="binding site" evidence="4">
    <location>
        <position position="118"/>
    </location>
    <ligand>
        <name>NAD(+)</name>
        <dbReference type="ChEBI" id="CHEBI:57540"/>
    </ligand>
</feature>
<evidence type="ECO:0000259" key="7">
    <source>
        <dbReference type="SMART" id="SM00846"/>
    </source>
</evidence>
<dbReference type="SUPFAM" id="SSF51735">
    <property type="entry name" value="NAD(P)-binding Rossmann-fold domains"/>
    <property type="match status" value="1"/>
</dbReference>
<dbReference type="FunFam" id="3.40.50.720:FF:000001">
    <property type="entry name" value="Glyceraldehyde-3-phosphate dehydrogenase"/>
    <property type="match status" value="1"/>
</dbReference>
<feature type="binding site" evidence="4">
    <location>
        <begin position="10"/>
        <end position="11"/>
    </location>
    <ligand>
        <name>NAD(+)</name>
        <dbReference type="ChEBI" id="CHEBI:57540"/>
    </ligand>
</feature>
<dbReference type="InterPro" id="IPR020829">
    <property type="entry name" value="GlycerAld_3-P_DH_cat"/>
</dbReference>
<dbReference type="GO" id="GO:0016620">
    <property type="term" value="F:oxidoreductase activity, acting on the aldehyde or oxo group of donors, NAD or NADP as acceptor"/>
    <property type="evidence" value="ECO:0007669"/>
    <property type="project" value="InterPro"/>
</dbReference>
<dbReference type="InterPro" id="IPR020831">
    <property type="entry name" value="GlycerAld/Erythrose_P_DH"/>
</dbReference>
<feature type="site" description="Activates thiol group during catalysis" evidence="5">
    <location>
        <position position="175"/>
    </location>
</feature>
<evidence type="ECO:0000256" key="6">
    <source>
        <dbReference type="RuleBase" id="RU000397"/>
    </source>
</evidence>
<proteinExistence type="inferred from homology"/>
<organism evidence="8 9">
    <name type="scientific">Hydrobacter penzbergensis</name>
    <dbReference type="NCBI Taxonomy" id="1235997"/>
    <lineage>
        <taxon>Bacteria</taxon>
        <taxon>Pseudomonadati</taxon>
        <taxon>Bacteroidota</taxon>
        <taxon>Chitinophagia</taxon>
        <taxon>Chitinophagales</taxon>
        <taxon>Chitinophagaceae</taxon>
        <taxon>Hydrobacter</taxon>
    </lineage>
</organism>
<comment type="subunit">
    <text evidence="1">Homotetramer.</text>
</comment>
<feature type="binding site" evidence="4">
    <location>
        <position position="310"/>
    </location>
    <ligand>
        <name>NAD(+)</name>
        <dbReference type="ChEBI" id="CHEBI:57540"/>
    </ligand>
</feature>
<dbReference type="RefSeq" id="WP_092721643.1">
    <property type="nucleotide sequence ID" value="NZ_FNNO01000001.1"/>
</dbReference>
<evidence type="ECO:0000256" key="4">
    <source>
        <dbReference type="PIRSR" id="PIRSR000149-3"/>
    </source>
</evidence>
<dbReference type="PRINTS" id="PR00078">
    <property type="entry name" value="G3PDHDRGNASE"/>
</dbReference>
<feature type="domain" description="Glyceraldehyde 3-phosphate dehydrogenase NAD(P) binding" evidence="7">
    <location>
        <begin position="1"/>
        <end position="149"/>
    </location>
</feature>
<dbReference type="EMBL" id="FNNO01000001">
    <property type="protein sequence ID" value="SDW20464.1"/>
    <property type="molecule type" value="Genomic_DNA"/>
</dbReference>
<dbReference type="Pfam" id="PF02800">
    <property type="entry name" value="Gp_dh_C"/>
    <property type="match status" value="1"/>
</dbReference>
<dbReference type="SUPFAM" id="SSF55347">
    <property type="entry name" value="Glyceraldehyde-3-phosphate dehydrogenase-like, C-terminal domain"/>
    <property type="match status" value="1"/>
</dbReference>
<dbReference type="Proteomes" id="UP000198711">
    <property type="component" value="Unassembled WGS sequence"/>
</dbReference>
<sequence length="330" mass="36427">MRIAINGMGRIGRLLFRRLVMMPGVELVAVNDIMELHQLAYLLRYDSVYGPATFEIAVENNELIAAGQTIRFLHEPAPAKLPWKALQVDLVLECTGKFLTKALASQHLEAGAGNVILSTTGAEDIPLRIYGFNQHQLNGDKHLISPGGCMTNCSTHLIYLMQSIGIESVHINVLHSYTSRQELVDGPHKDLRRGRAAAESIIPVSVDLGQSLERLFVLLKGCIYTITTRVPVANGALANFVFQMKEAVTAAQVNELFKQAAKREYKDIIQYTEDPLVSLDIKGNSHSAIIDGSLTTVTGRTVNLMAFFDNEYGYTSRVIDWVRFVGAGKL</sequence>
<dbReference type="Pfam" id="PF00044">
    <property type="entry name" value="Gp_dh_N"/>
    <property type="match status" value="1"/>
</dbReference>
<dbReference type="GO" id="GO:0051287">
    <property type="term" value="F:NAD binding"/>
    <property type="evidence" value="ECO:0007669"/>
    <property type="project" value="InterPro"/>
</dbReference>
<dbReference type="Gene3D" id="3.30.360.10">
    <property type="entry name" value="Dihydrodipicolinate Reductase, domain 2"/>
    <property type="match status" value="1"/>
</dbReference>
<comment type="similarity">
    <text evidence="6">Belongs to the glyceraldehyde-3-phosphate dehydrogenase family.</text>
</comment>